<feature type="region of interest" description="Disordered" evidence="3">
    <location>
        <begin position="25"/>
        <end position="76"/>
    </location>
</feature>
<dbReference type="Gene3D" id="1.25.40.10">
    <property type="entry name" value="Tetratricopeptide repeat domain"/>
    <property type="match status" value="2"/>
</dbReference>
<dbReference type="OrthoDB" id="626167at2759"/>
<evidence type="ECO:0008006" key="6">
    <source>
        <dbReference type="Google" id="ProtNLM"/>
    </source>
</evidence>
<organism evidence="4 5">
    <name type="scientific">Pseudo-nitzschia multistriata</name>
    <dbReference type="NCBI Taxonomy" id="183589"/>
    <lineage>
        <taxon>Eukaryota</taxon>
        <taxon>Sar</taxon>
        <taxon>Stramenopiles</taxon>
        <taxon>Ochrophyta</taxon>
        <taxon>Bacillariophyta</taxon>
        <taxon>Bacillariophyceae</taxon>
        <taxon>Bacillariophycidae</taxon>
        <taxon>Bacillariales</taxon>
        <taxon>Bacillariaceae</taxon>
        <taxon>Pseudo-nitzschia</taxon>
    </lineage>
</organism>
<dbReference type="Pfam" id="PF13424">
    <property type="entry name" value="TPR_12"/>
    <property type="match status" value="1"/>
</dbReference>
<keyword evidence="1" id="KW-0677">Repeat</keyword>
<name>A0A448ZCE7_9STRA</name>
<dbReference type="Pfam" id="PF13374">
    <property type="entry name" value="TPR_10"/>
    <property type="match status" value="1"/>
</dbReference>
<dbReference type="PANTHER" id="PTHR45641">
    <property type="entry name" value="TETRATRICOPEPTIDE REPEAT PROTEIN (AFU_ORTHOLOGUE AFUA_6G03870)"/>
    <property type="match status" value="1"/>
</dbReference>
<reference evidence="4 5" key="1">
    <citation type="submission" date="2019-01" db="EMBL/GenBank/DDBJ databases">
        <authorList>
            <person name="Ferrante I. M."/>
        </authorList>
    </citation>
    <scope>NUCLEOTIDE SEQUENCE [LARGE SCALE GENOMIC DNA]</scope>
    <source>
        <strain evidence="4 5">B856</strain>
    </source>
</reference>
<evidence type="ECO:0000256" key="2">
    <source>
        <dbReference type="ARBA" id="ARBA00022803"/>
    </source>
</evidence>
<keyword evidence="5" id="KW-1185">Reference proteome</keyword>
<evidence type="ECO:0000313" key="4">
    <source>
        <dbReference type="EMBL" id="VEU39716.1"/>
    </source>
</evidence>
<dbReference type="Proteomes" id="UP000291116">
    <property type="component" value="Unassembled WGS sequence"/>
</dbReference>
<dbReference type="SMART" id="SM00028">
    <property type="entry name" value="TPR"/>
    <property type="match status" value="5"/>
</dbReference>
<accession>A0A448ZCE7</accession>
<evidence type="ECO:0000256" key="1">
    <source>
        <dbReference type="ARBA" id="ARBA00022737"/>
    </source>
</evidence>
<gene>
    <name evidence="4" type="ORF">PSNMU_V1.4_AUG-EV-PASAV3_0065770</name>
</gene>
<dbReference type="InterPro" id="IPR011990">
    <property type="entry name" value="TPR-like_helical_dom_sf"/>
</dbReference>
<dbReference type="EMBL" id="CAACVS010000232">
    <property type="protein sequence ID" value="VEU39716.1"/>
    <property type="molecule type" value="Genomic_DNA"/>
</dbReference>
<evidence type="ECO:0000256" key="3">
    <source>
        <dbReference type="SAM" id="MobiDB-lite"/>
    </source>
</evidence>
<feature type="compositionally biased region" description="Basic and acidic residues" evidence="3">
    <location>
        <begin position="531"/>
        <end position="551"/>
    </location>
</feature>
<dbReference type="PANTHER" id="PTHR45641:SF19">
    <property type="entry name" value="NEPHROCYSTIN-3"/>
    <property type="match status" value="1"/>
</dbReference>
<evidence type="ECO:0000313" key="5">
    <source>
        <dbReference type="Proteomes" id="UP000291116"/>
    </source>
</evidence>
<feature type="region of interest" description="Disordered" evidence="3">
    <location>
        <begin position="449"/>
        <end position="567"/>
    </location>
</feature>
<feature type="compositionally biased region" description="Polar residues" evidence="3">
    <location>
        <begin position="35"/>
        <end position="44"/>
    </location>
</feature>
<feature type="compositionally biased region" description="Polar residues" evidence="3">
    <location>
        <begin position="58"/>
        <end position="70"/>
    </location>
</feature>
<dbReference type="AlphaFoldDB" id="A0A448ZCE7"/>
<keyword evidence="2" id="KW-0802">TPR repeat</keyword>
<dbReference type="SUPFAM" id="SSF48452">
    <property type="entry name" value="TPR-like"/>
    <property type="match status" value="1"/>
</dbReference>
<sequence length="567" mass="62890">MSKSYEPGHCKSQKARAAISNTTSHIYGDYKSMETKPTVSNSKSRLPPDDKKPHPTKATKSSLMSQTNSDGKAHKFKDTISGTSFTLACDYKSHKTKVTISSPTSPTTPDQTFYPVLYTSSSITNGSQHVHSESETGTLASICSAQTKKTATTSKNITTRLKRSKPSTNRKMELLVKEGIEFYKNEQYANALKSFNTVLKSQMLCSSTERDDDPLIANTLANIGCVYLRQNRHQLAVESLQECVQMMLRLKASGGIDDDSPTKASLAGVLNNIGTAKSLQGDHQAGLPYYWGALRDAMAVRKRNGENSSTTKNKKEIANACYNIGRVSMFQQEYSIAKNMLKESLRLEKELYGNQSIETVDTLNLIGFVHYRTKSFNDAVLAFTEALSITTAVYGSVHGTVAVSLLNVGMVLEKEEDLVGALRCFSTAEEIGTRLGLGRDDRCMRTATESASKIRRDLFSPSSPVQTEERSPSNSSSNPNDRDAEARTPTAEIPVIRSEKKRSHSNKTPSPRAEINKYDSRSKPRAPKSHTRNEYSERFNEEEPTDYREDPFWEADNASIVAERREV</sequence>
<protein>
    <recommendedName>
        <fullName evidence="6">MalT-like TPR region domain-containing protein</fullName>
    </recommendedName>
</protein>
<proteinExistence type="predicted"/>
<dbReference type="InterPro" id="IPR019734">
    <property type="entry name" value="TPR_rpt"/>
</dbReference>